<feature type="region of interest" description="Disordered" evidence="7">
    <location>
        <begin position="415"/>
        <end position="628"/>
    </location>
</feature>
<name>A0A0L0SG55_ALLM3</name>
<feature type="compositionally biased region" description="Pro residues" evidence="7">
    <location>
        <begin position="1"/>
        <end position="16"/>
    </location>
</feature>
<feature type="compositionally biased region" description="Low complexity" evidence="7">
    <location>
        <begin position="257"/>
        <end position="287"/>
    </location>
</feature>
<evidence type="ECO:0000313" key="9">
    <source>
        <dbReference type="EMBL" id="KNE61447.1"/>
    </source>
</evidence>
<dbReference type="VEuPathDB" id="FungiDB:AMAG_06272"/>
<dbReference type="AlphaFoldDB" id="A0A0L0SG55"/>
<dbReference type="eggNOG" id="KOG1721">
    <property type="taxonomic scope" value="Eukaryota"/>
</dbReference>
<keyword evidence="10" id="KW-1185">Reference proteome</keyword>
<feature type="coiled-coil region" evidence="6">
    <location>
        <begin position="753"/>
        <end position="780"/>
    </location>
</feature>
<evidence type="ECO:0000256" key="7">
    <source>
        <dbReference type="SAM" id="MobiDB-lite"/>
    </source>
</evidence>
<feature type="compositionally biased region" description="Low complexity" evidence="7">
    <location>
        <begin position="477"/>
        <end position="497"/>
    </location>
</feature>
<evidence type="ECO:0000256" key="3">
    <source>
        <dbReference type="ARBA" id="ARBA00022771"/>
    </source>
</evidence>
<dbReference type="GO" id="GO:0000981">
    <property type="term" value="F:DNA-binding transcription factor activity, RNA polymerase II-specific"/>
    <property type="evidence" value="ECO:0007669"/>
    <property type="project" value="TreeGrafter"/>
</dbReference>
<feature type="compositionally biased region" description="Basic and acidic residues" evidence="7">
    <location>
        <begin position="520"/>
        <end position="531"/>
    </location>
</feature>
<reference evidence="9 10" key="1">
    <citation type="submission" date="2009-11" db="EMBL/GenBank/DDBJ databases">
        <title>Annotation of Allomyces macrogynus ATCC 38327.</title>
        <authorList>
            <consortium name="The Broad Institute Genome Sequencing Platform"/>
            <person name="Russ C."/>
            <person name="Cuomo C."/>
            <person name="Burger G."/>
            <person name="Gray M.W."/>
            <person name="Holland P.W.H."/>
            <person name="King N."/>
            <person name="Lang F.B.F."/>
            <person name="Roger A.J."/>
            <person name="Ruiz-Trillo I."/>
            <person name="Young S.K."/>
            <person name="Zeng Q."/>
            <person name="Gargeya S."/>
            <person name="Fitzgerald M."/>
            <person name="Haas B."/>
            <person name="Abouelleil A."/>
            <person name="Alvarado L."/>
            <person name="Arachchi H.M."/>
            <person name="Berlin A."/>
            <person name="Chapman S.B."/>
            <person name="Gearin G."/>
            <person name="Goldberg J."/>
            <person name="Griggs A."/>
            <person name="Gujja S."/>
            <person name="Hansen M."/>
            <person name="Heiman D."/>
            <person name="Howarth C."/>
            <person name="Larimer J."/>
            <person name="Lui A."/>
            <person name="MacDonald P.J.P."/>
            <person name="McCowen C."/>
            <person name="Montmayeur A."/>
            <person name="Murphy C."/>
            <person name="Neiman D."/>
            <person name="Pearson M."/>
            <person name="Priest M."/>
            <person name="Roberts A."/>
            <person name="Saif S."/>
            <person name="Shea T."/>
            <person name="Sisk P."/>
            <person name="Stolte C."/>
            <person name="Sykes S."/>
            <person name="Wortman J."/>
            <person name="Nusbaum C."/>
            <person name="Birren B."/>
        </authorList>
    </citation>
    <scope>NUCLEOTIDE SEQUENCE [LARGE SCALE GENOMIC DNA]</scope>
    <source>
        <strain evidence="9 10">ATCC 38327</strain>
    </source>
</reference>
<feature type="region of interest" description="Disordered" evidence="7">
    <location>
        <begin position="219"/>
        <end position="398"/>
    </location>
</feature>
<dbReference type="SMART" id="SM00355">
    <property type="entry name" value="ZnF_C2H2"/>
    <property type="match status" value="3"/>
</dbReference>
<proteinExistence type="predicted"/>
<protein>
    <recommendedName>
        <fullName evidence="8">C2H2-type domain-containing protein</fullName>
    </recommendedName>
</protein>
<dbReference type="PROSITE" id="PS00028">
    <property type="entry name" value="ZINC_FINGER_C2H2_1"/>
    <property type="match status" value="2"/>
</dbReference>
<organism evidence="9 10">
    <name type="scientific">Allomyces macrogynus (strain ATCC 38327)</name>
    <name type="common">Allomyces javanicus var. macrogynus</name>
    <dbReference type="NCBI Taxonomy" id="578462"/>
    <lineage>
        <taxon>Eukaryota</taxon>
        <taxon>Fungi</taxon>
        <taxon>Fungi incertae sedis</taxon>
        <taxon>Blastocladiomycota</taxon>
        <taxon>Blastocladiomycetes</taxon>
        <taxon>Blastocladiales</taxon>
        <taxon>Blastocladiaceae</taxon>
        <taxon>Allomyces</taxon>
    </lineage>
</organism>
<dbReference type="InterPro" id="IPR013087">
    <property type="entry name" value="Znf_C2H2_type"/>
</dbReference>
<feature type="region of interest" description="Disordered" evidence="7">
    <location>
        <begin position="884"/>
        <end position="943"/>
    </location>
</feature>
<feature type="compositionally biased region" description="Low complexity" evidence="7">
    <location>
        <begin position="227"/>
        <end position="240"/>
    </location>
</feature>
<dbReference type="GO" id="GO:0008270">
    <property type="term" value="F:zinc ion binding"/>
    <property type="evidence" value="ECO:0007669"/>
    <property type="project" value="UniProtKB-KW"/>
</dbReference>
<keyword evidence="2" id="KW-0677">Repeat</keyword>
<dbReference type="GO" id="GO:0005634">
    <property type="term" value="C:nucleus"/>
    <property type="evidence" value="ECO:0007669"/>
    <property type="project" value="UniProtKB-ARBA"/>
</dbReference>
<feature type="compositionally biased region" description="Low complexity" evidence="7">
    <location>
        <begin position="71"/>
        <end position="87"/>
    </location>
</feature>
<feature type="region of interest" description="Disordered" evidence="7">
    <location>
        <begin position="1006"/>
        <end position="1031"/>
    </location>
</feature>
<keyword evidence="1" id="KW-0479">Metal-binding</keyword>
<keyword evidence="3 5" id="KW-0863">Zinc-finger</keyword>
<dbReference type="OrthoDB" id="6077919at2759"/>
<evidence type="ECO:0000256" key="4">
    <source>
        <dbReference type="ARBA" id="ARBA00022833"/>
    </source>
</evidence>
<keyword evidence="6" id="KW-0175">Coiled coil</keyword>
<feature type="compositionally biased region" description="Basic residues" evidence="7">
    <location>
        <begin position="247"/>
        <end position="256"/>
    </location>
</feature>
<sequence>MSAPAAPRPPPAPARPAPVVALNLMHESPPPDPGDPMPWVHHHQHQRQHQHEPAAATRPMTGTVPLDLSRRSASTSSAGSSSSSSHSSRIHDGGGSGHGQDSTAAAAPPTPRQPPFVCAWGDCTAAFYVLGDLTRHVDTHYTYTKGALCRWKDCWRRVGFEGGRHMQFHMNSHTGARPFQCPICLKRFSTVPNFRTHSKNVHGSQNAQYTHIEYDPATEPLQVTPHNNTNNTGKKYNTLKSENCGQNRKRVKRPRSSNRTSSTSSADSGRGGTMSLLASASSSASGSPMVTDDDNEDELHDSPDEQTDEDDELFVSDDDGDDDDGPIAAVRARAKRPRLDHHHEPPSPPKTPNGTRSLSRPRRVSRRMSDTVAALASPARSAATSPVGRRRRTSTARIEDAVMLDEEQVETIALDGTIHQQRDEDEARRGTTSAREALMPWSSSSPAMAGAAIAAAGAAAAHSPTRPSTLRFVSAQPRARAPSRASDDSGTASSLPPSDDDYDDDPPFASASSAIAEAEMAARGRPRERARPRPPLRRGSSESIELRRGVAATRAHLHRAGHDDTSPTPAIMPRRRADSGIGMDDGDEPTGLRRSLRTRTAAPSHSSSHNSTSVVAPTRHDTRRVRNEEDYDQIDEEIGNNGPGNAPMSRYPTLRRRHAAAVAAATNTNLATGNYAAVAAAAAHVDLTTPRRSRSPAASKTGPTMSSLYKSLRTFARAARTMRQRDMAGTLDRNAPVPAEIAAFLGSTQFMPSRQLRRELRALEKTCRAKMQDLKRAAAAPVVATADEEDVDLTDDGMSDPGAVSPVLAPVRNFADEDDDPDVEMEAAQTVEAAMDLLTLCSRPVSPTLTRADSADGSPLAAPSAPTIIAATIIVHPPEFSLNASPKTSSPVPSLHAYRPPSPPHLRALANAPPAPTQPTHLATPPTPMAVSPDLGSATPLALPSPKVPMPTGPLALSDHHGMSLPPLRNHHLPPRPMAPALVLPRPYVGDRVPLVALKRVSPTPSTGYAAEFPSPAATPANSLRPRNGLC</sequence>
<feature type="compositionally biased region" description="Low complexity" evidence="7">
    <location>
        <begin position="507"/>
        <end position="519"/>
    </location>
</feature>
<dbReference type="InterPro" id="IPR036236">
    <property type="entry name" value="Znf_C2H2_sf"/>
</dbReference>
<reference evidence="9 10" key="2">
    <citation type="submission" date="2009-11" db="EMBL/GenBank/DDBJ databases">
        <title>The Genome Sequence of Allomyces macrogynus strain ATCC 38327.</title>
        <authorList>
            <consortium name="The Broad Institute Genome Sequencing Platform"/>
            <person name="Russ C."/>
            <person name="Cuomo C."/>
            <person name="Shea T."/>
            <person name="Young S.K."/>
            <person name="Zeng Q."/>
            <person name="Koehrsen M."/>
            <person name="Haas B."/>
            <person name="Borodovsky M."/>
            <person name="Guigo R."/>
            <person name="Alvarado L."/>
            <person name="Berlin A."/>
            <person name="Borenstein D."/>
            <person name="Chen Z."/>
            <person name="Engels R."/>
            <person name="Freedman E."/>
            <person name="Gellesch M."/>
            <person name="Goldberg J."/>
            <person name="Griggs A."/>
            <person name="Gujja S."/>
            <person name="Heiman D."/>
            <person name="Hepburn T."/>
            <person name="Howarth C."/>
            <person name="Jen D."/>
            <person name="Larson L."/>
            <person name="Lewis B."/>
            <person name="Mehta T."/>
            <person name="Park D."/>
            <person name="Pearson M."/>
            <person name="Roberts A."/>
            <person name="Saif S."/>
            <person name="Shenoy N."/>
            <person name="Sisk P."/>
            <person name="Stolte C."/>
            <person name="Sykes S."/>
            <person name="Walk T."/>
            <person name="White J."/>
            <person name="Yandava C."/>
            <person name="Burger G."/>
            <person name="Gray M.W."/>
            <person name="Holland P.W.H."/>
            <person name="King N."/>
            <person name="Lang F.B.F."/>
            <person name="Roger A.J."/>
            <person name="Ruiz-Trillo I."/>
            <person name="Lander E."/>
            <person name="Nusbaum C."/>
        </authorList>
    </citation>
    <scope>NUCLEOTIDE SEQUENCE [LARGE SCALE GENOMIC DNA]</scope>
    <source>
        <strain evidence="9 10">ATCC 38327</strain>
    </source>
</reference>
<dbReference type="PANTHER" id="PTHR19818">
    <property type="entry name" value="ZINC FINGER PROTEIN ZIC AND GLI"/>
    <property type="match status" value="1"/>
</dbReference>
<evidence type="ECO:0000256" key="1">
    <source>
        <dbReference type="ARBA" id="ARBA00022723"/>
    </source>
</evidence>
<dbReference type="PANTHER" id="PTHR19818:SF139">
    <property type="entry name" value="PAIR-RULE PROTEIN ODD-PAIRED"/>
    <property type="match status" value="1"/>
</dbReference>
<accession>A0A0L0SG55</accession>
<feature type="compositionally biased region" description="Low complexity" evidence="7">
    <location>
        <begin position="447"/>
        <end position="461"/>
    </location>
</feature>
<dbReference type="GO" id="GO:0000978">
    <property type="term" value="F:RNA polymerase II cis-regulatory region sequence-specific DNA binding"/>
    <property type="evidence" value="ECO:0007669"/>
    <property type="project" value="TreeGrafter"/>
</dbReference>
<feature type="compositionally biased region" description="Basic and acidic residues" evidence="7">
    <location>
        <begin position="618"/>
        <end position="628"/>
    </location>
</feature>
<keyword evidence="4" id="KW-0862">Zinc</keyword>
<feature type="region of interest" description="Disordered" evidence="7">
    <location>
        <begin position="1"/>
        <end position="111"/>
    </location>
</feature>
<dbReference type="Proteomes" id="UP000054350">
    <property type="component" value="Unassembled WGS sequence"/>
</dbReference>
<evidence type="ECO:0000256" key="5">
    <source>
        <dbReference type="PROSITE-ProRule" id="PRU00042"/>
    </source>
</evidence>
<evidence type="ECO:0000259" key="8">
    <source>
        <dbReference type="PROSITE" id="PS50157"/>
    </source>
</evidence>
<dbReference type="Gene3D" id="3.30.160.60">
    <property type="entry name" value="Classic Zinc Finger"/>
    <property type="match status" value="2"/>
</dbReference>
<dbReference type="EMBL" id="GG745338">
    <property type="protein sequence ID" value="KNE61447.1"/>
    <property type="molecule type" value="Genomic_DNA"/>
</dbReference>
<dbReference type="STRING" id="578462.A0A0L0SG55"/>
<evidence type="ECO:0000313" key="10">
    <source>
        <dbReference type="Proteomes" id="UP000054350"/>
    </source>
</evidence>
<dbReference type="GO" id="GO:0045944">
    <property type="term" value="P:positive regulation of transcription by RNA polymerase II"/>
    <property type="evidence" value="ECO:0007669"/>
    <property type="project" value="UniProtKB-ARBA"/>
</dbReference>
<feature type="compositionally biased region" description="Acidic residues" evidence="7">
    <location>
        <begin position="291"/>
        <end position="325"/>
    </location>
</feature>
<dbReference type="PROSITE" id="PS50157">
    <property type="entry name" value="ZINC_FINGER_C2H2_2"/>
    <property type="match status" value="1"/>
</dbReference>
<feature type="compositionally biased region" description="Low complexity" evidence="7">
    <location>
        <begin position="600"/>
        <end position="617"/>
    </location>
</feature>
<dbReference type="InterPro" id="IPR050329">
    <property type="entry name" value="GLI_C2H2-zinc-finger"/>
</dbReference>
<feature type="compositionally biased region" description="Low complexity" evidence="7">
    <location>
        <begin position="373"/>
        <end position="385"/>
    </location>
</feature>
<feature type="compositionally biased region" description="Basic and acidic residues" evidence="7">
    <location>
        <begin position="420"/>
        <end position="429"/>
    </location>
</feature>
<evidence type="ECO:0000256" key="2">
    <source>
        <dbReference type="ARBA" id="ARBA00022737"/>
    </source>
</evidence>
<feature type="domain" description="C2H2-type" evidence="8">
    <location>
        <begin position="179"/>
        <end position="207"/>
    </location>
</feature>
<dbReference type="SUPFAM" id="SSF57667">
    <property type="entry name" value="beta-beta-alpha zinc fingers"/>
    <property type="match status" value="1"/>
</dbReference>
<evidence type="ECO:0000256" key="6">
    <source>
        <dbReference type="SAM" id="Coils"/>
    </source>
</evidence>
<gene>
    <name evidence="9" type="ORF">AMAG_06272</name>
</gene>